<protein>
    <submittedName>
        <fullName evidence="3">Uncharacterized protein</fullName>
    </submittedName>
</protein>
<feature type="coiled-coil region" evidence="1">
    <location>
        <begin position="53"/>
        <end position="80"/>
    </location>
</feature>
<name>A0ABN1L5M8_9GAMM</name>
<keyword evidence="2" id="KW-0812">Transmembrane</keyword>
<dbReference type="EMBL" id="BAAAFA010000003">
    <property type="protein sequence ID" value="GAA0814476.1"/>
    <property type="molecule type" value="Genomic_DNA"/>
</dbReference>
<keyword evidence="2" id="KW-0472">Membrane</keyword>
<reference evidence="3 4" key="1">
    <citation type="journal article" date="2019" name="Int. J. Syst. Evol. Microbiol.">
        <title>The Global Catalogue of Microorganisms (GCM) 10K type strain sequencing project: providing services to taxonomists for standard genome sequencing and annotation.</title>
        <authorList>
            <consortium name="The Broad Institute Genomics Platform"/>
            <consortium name="The Broad Institute Genome Sequencing Center for Infectious Disease"/>
            <person name="Wu L."/>
            <person name="Ma J."/>
        </authorList>
    </citation>
    <scope>NUCLEOTIDE SEQUENCE [LARGE SCALE GENOMIC DNA]</scope>
    <source>
        <strain evidence="3 4">JCM 15608</strain>
    </source>
</reference>
<feature type="transmembrane region" description="Helical" evidence="2">
    <location>
        <begin position="30"/>
        <end position="53"/>
    </location>
</feature>
<evidence type="ECO:0000313" key="3">
    <source>
        <dbReference type="EMBL" id="GAA0814476.1"/>
    </source>
</evidence>
<gene>
    <name evidence="3" type="ORF">GCM10009111_11360</name>
</gene>
<organism evidence="3 4">
    <name type="scientific">Colwellia asteriadis</name>
    <dbReference type="NCBI Taxonomy" id="517723"/>
    <lineage>
        <taxon>Bacteria</taxon>
        <taxon>Pseudomonadati</taxon>
        <taxon>Pseudomonadota</taxon>
        <taxon>Gammaproteobacteria</taxon>
        <taxon>Alteromonadales</taxon>
        <taxon>Colwelliaceae</taxon>
        <taxon>Colwellia</taxon>
    </lineage>
</organism>
<feature type="transmembrane region" description="Helical" evidence="2">
    <location>
        <begin position="7"/>
        <end position="24"/>
    </location>
</feature>
<proteinExistence type="predicted"/>
<dbReference type="Proteomes" id="UP001500021">
    <property type="component" value="Unassembled WGS sequence"/>
</dbReference>
<keyword evidence="1" id="KW-0175">Coiled coil</keyword>
<evidence type="ECO:0000313" key="4">
    <source>
        <dbReference type="Proteomes" id="UP001500021"/>
    </source>
</evidence>
<keyword evidence="2" id="KW-1133">Transmembrane helix</keyword>
<evidence type="ECO:0000256" key="1">
    <source>
        <dbReference type="SAM" id="Coils"/>
    </source>
</evidence>
<feature type="transmembrane region" description="Helical" evidence="2">
    <location>
        <begin position="150"/>
        <end position="174"/>
    </location>
</feature>
<accession>A0ABN1L5M8</accession>
<comment type="caution">
    <text evidence="3">The sequence shown here is derived from an EMBL/GenBank/DDBJ whole genome shotgun (WGS) entry which is preliminary data.</text>
</comment>
<keyword evidence="4" id="KW-1185">Reference proteome</keyword>
<sequence length="177" mass="20424">MSTLLVWHIYAGVIGPIIGLLHSAHRFDSLLGILLVLLMMLVAISGFIGRYILSLISSKLKDKKKLKEELKNELKDEQIELHERFCSKHINAIPSDLNSHSPSLFSSSLGLGRTSNERRILRLVDAISDIEYSIRIHDTAKLWFKRWLKFHISISMILYVLIIFHITAEIYFGLRWL</sequence>
<evidence type="ECO:0000256" key="2">
    <source>
        <dbReference type="SAM" id="Phobius"/>
    </source>
</evidence>